<evidence type="ECO:0000256" key="1">
    <source>
        <dbReference type="ARBA" id="ARBA00005964"/>
    </source>
</evidence>
<feature type="domain" description="Carboxylesterase type B" evidence="5">
    <location>
        <begin position="69"/>
        <end position="586"/>
    </location>
</feature>
<evidence type="ECO:0000313" key="7">
    <source>
        <dbReference type="Proteomes" id="UP000176998"/>
    </source>
</evidence>
<evidence type="ECO:0000256" key="2">
    <source>
        <dbReference type="ARBA" id="ARBA00022801"/>
    </source>
</evidence>
<sequence length="627" mass="67706">MSFDMEKSRYKRGSKVPDGQSPLLSTTRPPPDRFLLLKRMAFVVFFLATCLYLSAPVWSASIRGRDNGPVVSVKNGTYSGVHSAEYNQDFFLGIPYAKIPERFRIAQGLDSAWDGIHTATQYPKHCVGYGSDMIGYESSEDCLYLNVVRPAGVTPDAQLPVAVWIHGGGLYMGGSADRRYNLSFIVENSVKQGTPLVAVSLNYRLSVFGFPVGKEALNAGATNLGFRDQRLALRWVNENIASFGGAPNKVVIFGESSGAESVAGQVLAYNGRDDGLFRGAAAQSGFGGIIPRMVGGFNSTAYETSYDLFVGNISSCASTVGTQESIECLRTAPLEEFNAVLNTTDMPPFSFIPVRDGDFLADFATAQLERGDFVKVPVLIGSNSDEGAAFGQGRGPNGGPINTDEDMAFAVRSIMAPNVEETTGKSIEELVGEALALYPDDQAVGIPSLQTWPHIIQPSEEIAVARGLQQRRGGAFFGDMFFGFLRRRANIIWSQNGVPSYAYRFDVTVNGIPEYIGATHFQEVAFVFNNLNGLGYDTNPFGGNSTSYTEKASALSKTMSTAWINFFVSLDPNGAPGLGEWPVYATDAGAAGSDVVFGLNGTVVETDDWRAEGMNWMIEHGLDIFGN</sequence>
<keyword evidence="7" id="KW-1185">Reference proteome</keyword>
<dbReference type="InterPro" id="IPR050309">
    <property type="entry name" value="Type-B_Carboxylest/Lipase"/>
</dbReference>
<protein>
    <recommendedName>
        <fullName evidence="3">Carboxylic ester hydrolase</fullName>
        <ecNumber evidence="3">3.1.1.-</ecNumber>
    </recommendedName>
</protein>
<comment type="caution">
    <text evidence="6">The sequence shown here is derived from an EMBL/GenBank/DDBJ whole genome shotgun (WGS) entry which is preliminary data.</text>
</comment>
<evidence type="ECO:0000256" key="3">
    <source>
        <dbReference type="RuleBase" id="RU361235"/>
    </source>
</evidence>
<feature type="region of interest" description="Disordered" evidence="4">
    <location>
        <begin position="1"/>
        <end position="25"/>
    </location>
</feature>
<dbReference type="PROSITE" id="PS00122">
    <property type="entry name" value="CARBOXYLESTERASE_B_1"/>
    <property type="match status" value="1"/>
</dbReference>
<dbReference type="InterPro" id="IPR002018">
    <property type="entry name" value="CarbesteraseB"/>
</dbReference>
<reference evidence="6 7" key="1">
    <citation type="submission" date="2016-09" db="EMBL/GenBank/DDBJ databases">
        <authorList>
            <person name="Capua I."/>
            <person name="De Benedictis P."/>
            <person name="Joannis T."/>
            <person name="Lombin L.H."/>
            <person name="Cattoli G."/>
        </authorList>
    </citation>
    <scope>NUCLEOTIDE SEQUENCE [LARGE SCALE GENOMIC DNA]</scope>
    <source>
        <strain evidence="6 7">IMI 309357</strain>
    </source>
</reference>
<comment type="similarity">
    <text evidence="1 3">Belongs to the type-B carboxylesterase/lipase family.</text>
</comment>
<dbReference type="AlphaFoldDB" id="A0A1G4BI25"/>
<dbReference type="InterPro" id="IPR019826">
    <property type="entry name" value="Carboxylesterase_B_AS"/>
</dbReference>
<dbReference type="PANTHER" id="PTHR11559">
    <property type="entry name" value="CARBOXYLESTERASE"/>
    <property type="match status" value="1"/>
</dbReference>
<dbReference type="EMBL" id="MJBS01000022">
    <property type="protein sequence ID" value="OHF01069.1"/>
    <property type="molecule type" value="Genomic_DNA"/>
</dbReference>
<accession>A0A1G4BI25</accession>
<name>A0A1G4BI25_9PEZI</name>
<dbReference type="GO" id="GO:0016787">
    <property type="term" value="F:hydrolase activity"/>
    <property type="evidence" value="ECO:0007669"/>
    <property type="project" value="UniProtKB-KW"/>
</dbReference>
<dbReference type="Pfam" id="PF00135">
    <property type="entry name" value="COesterase"/>
    <property type="match status" value="1"/>
</dbReference>
<dbReference type="InterPro" id="IPR029058">
    <property type="entry name" value="AB_hydrolase_fold"/>
</dbReference>
<dbReference type="EC" id="3.1.1.-" evidence="3"/>
<evidence type="ECO:0000259" key="5">
    <source>
        <dbReference type="Pfam" id="PF00135"/>
    </source>
</evidence>
<dbReference type="InterPro" id="IPR019819">
    <property type="entry name" value="Carboxylesterase_B_CS"/>
</dbReference>
<dbReference type="STRING" id="1209926.A0A1G4BI25"/>
<keyword evidence="2 3" id="KW-0378">Hydrolase</keyword>
<evidence type="ECO:0000256" key="4">
    <source>
        <dbReference type="SAM" id="MobiDB-lite"/>
    </source>
</evidence>
<evidence type="ECO:0000313" key="6">
    <source>
        <dbReference type="EMBL" id="OHF01069.1"/>
    </source>
</evidence>
<organism evidence="6 7">
    <name type="scientific">Colletotrichum orchidophilum</name>
    <dbReference type="NCBI Taxonomy" id="1209926"/>
    <lineage>
        <taxon>Eukaryota</taxon>
        <taxon>Fungi</taxon>
        <taxon>Dikarya</taxon>
        <taxon>Ascomycota</taxon>
        <taxon>Pezizomycotina</taxon>
        <taxon>Sordariomycetes</taxon>
        <taxon>Hypocreomycetidae</taxon>
        <taxon>Glomerellales</taxon>
        <taxon>Glomerellaceae</taxon>
        <taxon>Colletotrichum</taxon>
    </lineage>
</organism>
<dbReference type="RefSeq" id="XP_022478211.1">
    <property type="nucleotide sequence ID" value="XM_022615285.1"/>
</dbReference>
<proteinExistence type="inferred from homology"/>
<dbReference type="GeneID" id="34556795"/>
<dbReference type="SUPFAM" id="SSF53474">
    <property type="entry name" value="alpha/beta-Hydrolases"/>
    <property type="match status" value="1"/>
</dbReference>
<dbReference type="Proteomes" id="UP000176998">
    <property type="component" value="Unassembled WGS sequence"/>
</dbReference>
<dbReference type="OrthoDB" id="408631at2759"/>
<gene>
    <name evidence="6" type="ORF">CORC01_03636</name>
</gene>
<dbReference type="Gene3D" id="3.40.50.1820">
    <property type="entry name" value="alpha/beta hydrolase"/>
    <property type="match status" value="1"/>
</dbReference>
<dbReference type="PROSITE" id="PS00941">
    <property type="entry name" value="CARBOXYLESTERASE_B_2"/>
    <property type="match status" value="1"/>
</dbReference>